<keyword evidence="9" id="KW-1185">Reference proteome</keyword>
<dbReference type="PANTHER" id="PTHR43248">
    <property type="entry name" value="2-SUCCINYL-6-HYDROXY-2,4-CYCLOHEXADIENE-1-CARBOXYLATE SYNTHASE"/>
    <property type="match status" value="1"/>
</dbReference>
<keyword evidence="2 5" id="KW-0732">Signal</keyword>
<gene>
    <name evidence="8" type="ORF">J2S63_002395</name>
</gene>
<feature type="region of interest" description="Disordered" evidence="4">
    <location>
        <begin position="26"/>
        <end position="61"/>
    </location>
</feature>
<dbReference type="PANTHER" id="PTHR43248:SF29">
    <property type="entry name" value="TRIPEPTIDYL AMINOPEPTIDASE"/>
    <property type="match status" value="1"/>
</dbReference>
<sequence>MPEPARLRSTLATALVAALALSACSGAGDAGPEPRPVETSTSTSASASSSSGTPATEDVPAGLEDYYGQTLDWQDCRKGDQCATLEVPLDYAQPQGRTIELSLLRVPAGDQDSKVGSLLVNPGGPGASGVDYAAAATTYFNKPIRTYFDIVGFDPRGVGRSDPIDCLSDEQLDEFAASDPDPDDVPEQQLSDALLRQFGEGCLARSGALTRHVSTEEAARDMDVLRSALRQPKMLYFGASYGTFLGGTYADLFPDKVGRMVLDGAVDPTVSLVKGAEVQAKGFETALRAYVGHCVDKGDCYLGDSVDEGIGRIQDLLEQTDAEPLPAAEGRPLTEGLAVLGIWAPLYNRDFWYALDVGLKSAFAGNGKVLLQLADAYLNRGKDGYKDNSGEAIYAVNCLDRDEWVDPGEVARVQGPIIKASPTFGRLFAWGLTACGSWAVHSGKKPHPLRATGSAPIMVVGTTRDPATPLSWAEGLVRQLDDAVLVKRDGDGHTGYKAGNKCVDEAVEAYLVSGTVPPDTVSC</sequence>
<dbReference type="EMBL" id="JAVDYG010000001">
    <property type="protein sequence ID" value="MDR7362842.1"/>
    <property type="molecule type" value="Genomic_DNA"/>
</dbReference>
<evidence type="ECO:0000256" key="5">
    <source>
        <dbReference type="SAM" id="SignalP"/>
    </source>
</evidence>
<proteinExistence type="inferred from homology"/>
<comment type="caution">
    <text evidence="8">The sequence shown here is derived from an EMBL/GenBank/DDBJ whole genome shotgun (WGS) entry which is preliminary data.</text>
</comment>
<protein>
    <submittedName>
        <fullName evidence="8">Pimeloyl-ACP methyl ester carboxylesterase</fullName>
    </submittedName>
</protein>
<keyword evidence="3" id="KW-0378">Hydrolase</keyword>
<dbReference type="RefSeq" id="WP_310302372.1">
    <property type="nucleotide sequence ID" value="NZ_BAAAPS010000013.1"/>
</dbReference>
<dbReference type="Gene3D" id="3.40.50.1820">
    <property type="entry name" value="alpha/beta hydrolase"/>
    <property type="match status" value="1"/>
</dbReference>
<feature type="domain" description="AB hydrolase-1" evidence="6">
    <location>
        <begin position="118"/>
        <end position="297"/>
    </location>
</feature>
<evidence type="ECO:0000256" key="1">
    <source>
        <dbReference type="ARBA" id="ARBA00010088"/>
    </source>
</evidence>
<accession>A0ABU2BW36</accession>
<dbReference type="InterPro" id="IPR051601">
    <property type="entry name" value="Serine_prot/Carboxylest_S33"/>
</dbReference>
<evidence type="ECO:0000313" key="9">
    <source>
        <dbReference type="Proteomes" id="UP001183648"/>
    </source>
</evidence>
<evidence type="ECO:0000313" key="8">
    <source>
        <dbReference type="EMBL" id="MDR7362842.1"/>
    </source>
</evidence>
<evidence type="ECO:0000256" key="3">
    <source>
        <dbReference type="ARBA" id="ARBA00022801"/>
    </source>
</evidence>
<evidence type="ECO:0000256" key="2">
    <source>
        <dbReference type="ARBA" id="ARBA00022729"/>
    </source>
</evidence>
<organism evidence="8 9">
    <name type="scientific">Nocardioides marmoribigeumensis</name>
    <dbReference type="NCBI Taxonomy" id="433649"/>
    <lineage>
        <taxon>Bacteria</taxon>
        <taxon>Bacillati</taxon>
        <taxon>Actinomycetota</taxon>
        <taxon>Actinomycetes</taxon>
        <taxon>Propionibacteriales</taxon>
        <taxon>Nocardioidaceae</taxon>
        <taxon>Nocardioides</taxon>
    </lineage>
</organism>
<evidence type="ECO:0000259" key="6">
    <source>
        <dbReference type="Pfam" id="PF00561"/>
    </source>
</evidence>
<feature type="domain" description="Peptidase S33 tripeptidyl aminopeptidase-like C-terminal" evidence="7">
    <location>
        <begin position="422"/>
        <end position="523"/>
    </location>
</feature>
<dbReference type="InterPro" id="IPR000073">
    <property type="entry name" value="AB_hydrolase_1"/>
</dbReference>
<dbReference type="Proteomes" id="UP001183648">
    <property type="component" value="Unassembled WGS sequence"/>
</dbReference>
<dbReference type="PROSITE" id="PS51257">
    <property type="entry name" value="PROKAR_LIPOPROTEIN"/>
    <property type="match status" value="1"/>
</dbReference>
<feature type="signal peptide" evidence="5">
    <location>
        <begin position="1"/>
        <end position="27"/>
    </location>
</feature>
<dbReference type="InterPro" id="IPR013595">
    <property type="entry name" value="Pept_S33_TAP-like_C"/>
</dbReference>
<dbReference type="Pfam" id="PF08386">
    <property type="entry name" value="Abhydrolase_4"/>
    <property type="match status" value="1"/>
</dbReference>
<feature type="compositionally biased region" description="Low complexity" evidence="4">
    <location>
        <begin position="39"/>
        <end position="56"/>
    </location>
</feature>
<dbReference type="Pfam" id="PF00561">
    <property type="entry name" value="Abhydrolase_1"/>
    <property type="match status" value="1"/>
</dbReference>
<reference evidence="8 9" key="1">
    <citation type="submission" date="2023-07" db="EMBL/GenBank/DDBJ databases">
        <title>Sequencing the genomes of 1000 actinobacteria strains.</title>
        <authorList>
            <person name="Klenk H.-P."/>
        </authorList>
    </citation>
    <scope>NUCLEOTIDE SEQUENCE [LARGE SCALE GENOMIC DNA]</scope>
    <source>
        <strain evidence="8 9">DSM 19426</strain>
    </source>
</reference>
<dbReference type="InterPro" id="IPR029058">
    <property type="entry name" value="AB_hydrolase_fold"/>
</dbReference>
<name>A0ABU2BW36_9ACTN</name>
<dbReference type="SUPFAM" id="SSF53474">
    <property type="entry name" value="alpha/beta-Hydrolases"/>
    <property type="match status" value="1"/>
</dbReference>
<evidence type="ECO:0000259" key="7">
    <source>
        <dbReference type="Pfam" id="PF08386"/>
    </source>
</evidence>
<feature type="chain" id="PRO_5045843022" evidence="5">
    <location>
        <begin position="28"/>
        <end position="523"/>
    </location>
</feature>
<comment type="similarity">
    <text evidence="1">Belongs to the peptidase S33 family.</text>
</comment>
<evidence type="ECO:0000256" key="4">
    <source>
        <dbReference type="SAM" id="MobiDB-lite"/>
    </source>
</evidence>